<dbReference type="SUPFAM" id="SSF111369">
    <property type="entry name" value="HlyD-like secretion proteins"/>
    <property type="match status" value="2"/>
</dbReference>
<name>Q1IYF1_DEIGD</name>
<feature type="coiled-coil region" evidence="1">
    <location>
        <begin position="218"/>
        <end position="245"/>
    </location>
</feature>
<gene>
    <name evidence="4" type="ordered locus">Dgeo_1438</name>
</gene>
<feature type="region of interest" description="Disordered" evidence="2">
    <location>
        <begin position="406"/>
        <end position="442"/>
    </location>
</feature>
<feature type="compositionally biased region" description="Basic and acidic residues" evidence="2">
    <location>
        <begin position="1"/>
        <end position="10"/>
    </location>
</feature>
<feature type="compositionally biased region" description="Gly residues" evidence="2">
    <location>
        <begin position="12"/>
        <end position="37"/>
    </location>
</feature>
<protein>
    <submittedName>
        <fullName evidence="4">Secretion protein HlyD</fullName>
    </submittedName>
</protein>
<evidence type="ECO:0000259" key="3">
    <source>
        <dbReference type="Pfam" id="PF25989"/>
    </source>
</evidence>
<dbReference type="Gene3D" id="2.40.420.20">
    <property type="match status" value="1"/>
</dbReference>
<dbReference type="PANTHER" id="PTHR30469:SF15">
    <property type="entry name" value="HLYD FAMILY OF SECRETION PROTEINS"/>
    <property type="match status" value="1"/>
</dbReference>
<feature type="domain" description="YknX-like C-terminal permuted SH3-like" evidence="3">
    <location>
        <begin position="353"/>
        <end position="417"/>
    </location>
</feature>
<keyword evidence="5" id="KW-1185">Reference proteome</keyword>
<evidence type="ECO:0000313" key="4">
    <source>
        <dbReference type="EMBL" id="ABF45733.1"/>
    </source>
</evidence>
<dbReference type="STRING" id="319795.Dgeo_1438"/>
<dbReference type="GO" id="GO:0015562">
    <property type="term" value="F:efflux transmembrane transporter activity"/>
    <property type="evidence" value="ECO:0007669"/>
    <property type="project" value="TreeGrafter"/>
</dbReference>
<dbReference type="HOGENOM" id="CLU_619261_0_0_0"/>
<dbReference type="Pfam" id="PF25989">
    <property type="entry name" value="YknX_C"/>
    <property type="match status" value="1"/>
</dbReference>
<dbReference type="InterPro" id="IPR058637">
    <property type="entry name" value="YknX-like_C"/>
</dbReference>
<evidence type="ECO:0000256" key="2">
    <source>
        <dbReference type="SAM" id="MobiDB-lite"/>
    </source>
</evidence>
<dbReference type="PANTHER" id="PTHR30469">
    <property type="entry name" value="MULTIDRUG RESISTANCE PROTEIN MDTA"/>
    <property type="match status" value="1"/>
</dbReference>
<dbReference type="Proteomes" id="UP000002431">
    <property type="component" value="Chromosome"/>
</dbReference>
<feature type="coiled-coil region" evidence="1">
    <location>
        <begin position="123"/>
        <end position="175"/>
    </location>
</feature>
<dbReference type="Gene3D" id="2.40.50.100">
    <property type="match status" value="2"/>
</dbReference>
<organism evidence="4 5">
    <name type="scientific">Deinococcus geothermalis (strain DSM 11300 / CIP 105573 / AG-3a)</name>
    <dbReference type="NCBI Taxonomy" id="319795"/>
    <lineage>
        <taxon>Bacteria</taxon>
        <taxon>Thermotogati</taxon>
        <taxon>Deinococcota</taxon>
        <taxon>Deinococci</taxon>
        <taxon>Deinococcales</taxon>
        <taxon>Deinococcaceae</taxon>
        <taxon>Deinococcus</taxon>
    </lineage>
</organism>
<feature type="region of interest" description="Disordered" evidence="2">
    <location>
        <begin position="1"/>
        <end position="54"/>
    </location>
</feature>
<dbReference type="GO" id="GO:1990281">
    <property type="term" value="C:efflux pump complex"/>
    <property type="evidence" value="ECO:0007669"/>
    <property type="project" value="TreeGrafter"/>
</dbReference>
<evidence type="ECO:0000256" key="1">
    <source>
        <dbReference type="SAM" id="Coils"/>
    </source>
</evidence>
<feature type="compositionally biased region" description="Polar residues" evidence="2">
    <location>
        <begin position="417"/>
        <end position="429"/>
    </location>
</feature>
<proteinExistence type="predicted"/>
<reference evidence="4" key="1">
    <citation type="submission" date="2006-04" db="EMBL/GenBank/DDBJ databases">
        <title>Complete sequence of chromosome of Deinococcus geothermalis DSM 11300.</title>
        <authorList>
            <consortium name="US DOE Joint Genome Institute"/>
            <person name="Copeland A."/>
            <person name="Lucas S."/>
            <person name="Lapidus A."/>
            <person name="Barry K."/>
            <person name="Detter J.C."/>
            <person name="Glavina del Rio T."/>
            <person name="Hammon N."/>
            <person name="Israni S."/>
            <person name="Dalin E."/>
            <person name="Tice H."/>
            <person name="Pitluck S."/>
            <person name="Brettin T."/>
            <person name="Bruce D."/>
            <person name="Han C."/>
            <person name="Tapia R."/>
            <person name="Saunders E."/>
            <person name="Gilna P."/>
            <person name="Schmutz J."/>
            <person name="Larimer F."/>
            <person name="Land M."/>
            <person name="Hauser L."/>
            <person name="Kyrpides N."/>
            <person name="Kim E."/>
            <person name="Daly M.J."/>
            <person name="Fredrickson J.K."/>
            <person name="Makarova K.S."/>
            <person name="Gaidamakova E.K."/>
            <person name="Zhai M."/>
            <person name="Richardson P."/>
        </authorList>
    </citation>
    <scope>NUCLEOTIDE SEQUENCE</scope>
    <source>
        <strain evidence="4">DSM 11300</strain>
    </source>
</reference>
<keyword evidence="1" id="KW-0175">Coiled coil</keyword>
<dbReference type="Gene3D" id="1.10.287.470">
    <property type="entry name" value="Helix hairpin bin"/>
    <property type="match status" value="1"/>
</dbReference>
<sequence>MGYRLGHDDAGGTSGGTGGFQVGPTGSGTRTGQGASGQNGQTQGTARPGQGQGVITPVQATTAKAGTLRAERRLTGTVAAAQSVTVPTRTSGTVTAVLVGVGANVQEGQTVLRLSNPDLNTAVASAQNALETAQVQLRTQTRDVQTARAQLQQQVNAAQTSLANAEKNLAALQKLAAIGAVARNEVDAQVVQVQTARTSLSTAQANLAQNTHAQTEGLAEAQLAVQKAQINLKQAQDAADAARVTAPFSGQITALNVSEGQYVPANSTAFTLVSRQRQVTVNVPATEAAALPVGAAMTFVVGQQKYPLKVTENPGAPTGGSVPIVARFTGTQTPALGSVGSVVYTAKVATGVLVPSTALQADNEQTYLFTIENGQAQQQQVTVLGQAGTQSAVSGIEAGAQVITQPPTGLLDGARVTTANRGATQQNASGPGAGGPPPGGMP</sequence>
<dbReference type="AlphaFoldDB" id="Q1IYF1"/>
<dbReference type="EMBL" id="CP000359">
    <property type="protein sequence ID" value="ABF45733.1"/>
    <property type="molecule type" value="Genomic_DNA"/>
</dbReference>
<dbReference type="KEGG" id="dge:Dgeo_1438"/>
<dbReference type="eggNOG" id="COG0845">
    <property type="taxonomic scope" value="Bacteria"/>
</dbReference>
<accession>Q1IYF1</accession>
<evidence type="ECO:0000313" key="5">
    <source>
        <dbReference type="Proteomes" id="UP000002431"/>
    </source>
</evidence>